<sequence>MKGTFGVLLAVLLGCLILSARSERRPYGHWRGNAIGRYGNNFKNLTLPEPIGDIPVAIPIVGFRRHPGLTGLTNGTSENGRKLNWKTGLRNRTHWM</sequence>
<protein>
    <submittedName>
        <fullName evidence="2">Uncharacterized protein</fullName>
    </submittedName>
</protein>
<feature type="chain" id="PRO_5044825462" evidence="1">
    <location>
        <begin position="23"/>
        <end position="96"/>
    </location>
</feature>
<dbReference type="PROSITE" id="PS51257">
    <property type="entry name" value="PROKAR_LIPOPROTEIN"/>
    <property type="match status" value="1"/>
</dbReference>
<proteinExistence type="predicted"/>
<dbReference type="AlphaFoldDB" id="A0ABD3XLG1"/>
<feature type="signal peptide" evidence="1">
    <location>
        <begin position="1"/>
        <end position="22"/>
    </location>
</feature>
<dbReference type="Proteomes" id="UP001634394">
    <property type="component" value="Unassembled WGS sequence"/>
</dbReference>
<reference evidence="2 3" key="1">
    <citation type="submission" date="2024-11" db="EMBL/GenBank/DDBJ databases">
        <title>Chromosome-level genome assembly of the freshwater bivalve Anodonta woodiana.</title>
        <authorList>
            <person name="Chen X."/>
        </authorList>
    </citation>
    <scope>NUCLEOTIDE SEQUENCE [LARGE SCALE GENOMIC DNA]</scope>
    <source>
        <strain evidence="2">MN2024</strain>
        <tissue evidence="2">Gills</tissue>
    </source>
</reference>
<evidence type="ECO:0000256" key="1">
    <source>
        <dbReference type="SAM" id="SignalP"/>
    </source>
</evidence>
<comment type="caution">
    <text evidence="2">The sequence shown here is derived from an EMBL/GenBank/DDBJ whole genome shotgun (WGS) entry which is preliminary data.</text>
</comment>
<name>A0ABD3XLG1_SINWO</name>
<evidence type="ECO:0000313" key="2">
    <source>
        <dbReference type="EMBL" id="KAL3887079.1"/>
    </source>
</evidence>
<evidence type="ECO:0000313" key="3">
    <source>
        <dbReference type="Proteomes" id="UP001634394"/>
    </source>
</evidence>
<accession>A0ABD3XLG1</accession>
<keyword evidence="3" id="KW-1185">Reference proteome</keyword>
<dbReference type="EMBL" id="JBJQND010000002">
    <property type="protein sequence ID" value="KAL3887079.1"/>
    <property type="molecule type" value="Genomic_DNA"/>
</dbReference>
<keyword evidence="1" id="KW-0732">Signal</keyword>
<gene>
    <name evidence="2" type="ORF">ACJMK2_027035</name>
</gene>
<organism evidence="2 3">
    <name type="scientific">Sinanodonta woodiana</name>
    <name type="common">Chinese pond mussel</name>
    <name type="synonym">Anodonta woodiana</name>
    <dbReference type="NCBI Taxonomy" id="1069815"/>
    <lineage>
        <taxon>Eukaryota</taxon>
        <taxon>Metazoa</taxon>
        <taxon>Spiralia</taxon>
        <taxon>Lophotrochozoa</taxon>
        <taxon>Mollusca</taxon>
        <taxon>Bivalvia</taxon>
        <taxon>Autobranchia</taxon>
        <taxon>Heteroconchia</taxon>
        <taxon>Palaeoheterodonta</taxon>
        <taxon>Unionida</taxon>
        <taxon>Unionoidea</taxon>
        <taxon>Unionidae</taxon>
        <taxon>Unioninae</taxon>
        <taxon>Sinanodonta</taxon>
    </lineage>
</organism>